<reference evidence="3" key="1">
    <citation type="submission" date="2021-06" db="EMBL/GenBank/DDBJ databases">
        <title>Updating the genus Pseudomonas: Description of 43 new species and partition of the Pseudomonas putida group.</title>
        <authorList>
            <person name="Girard L."/>
            <person name="Lood C."/>
            <person name="Vandamme P."/>
            <person name="Rokni-Zadeh H."/>
            <person name="Van Noort V."/>
            <person name="Hofte M."/>
            <person name="Lavigne R."/>
            <person name="De Mot R."/>
        </authorList>
    </citation>
    <scope>NUCLEOTIDE SEQUENCE</scope>
    <source>
        <strain evidence="3">SWRI88</strain>
    </source>
</reference>
<accession>A0ABS6RHA7</accession>
<dbReference type="InterPro" id="IPR035093">
    <property type="entry name" value="RelE/ParE_toxin_dom_sf"/>
</dbReference>
<dbReference type="InterPro" id="IPR051803">
    <property type="entry name" value="TA_system_RelE-like_toxin"/>
</dbReference>
<dbReference type="Gene3D" id="3.30.2310.20">
    <property type="entry name" value="RelE-like"/>
    <property type="match status" value="1"/>
</dbReference>
<protein>
    <submittedName>
        <fullName evidence="3">Type II toxin-antitoxin system RelE/ParE family toxin</fullName>
    </submittedName>
</protein>
<keyword evidence="4" id="KW-1185">Reference proteome</keyword>
<sequence>MPVRWSDQALDDLADITGYIEQFNLRASASLLRKVGAAAQTLSSVPHGFRFGRIPGTREMVIHPNYLLVYRVNGQIRILTVIHARKKYP</sequence>
<dbReference type="PANTHER" id="PTHR33755">
    <property type="entry name" value="TOXIN PARE1-RELATED"/>
    <property type="match status" value="1"/>
</dbReference>
<gene>
    <name evidence="3" type="ORF">KVG85_05735</name>
</gene>
<dbReference type="Proteomes" id="UP001048763">
    <property type="component" value="Unassembled WGS sequence"/>
</dbReference>
<keyword evidence="2" id="KW-1277">Toxin-antitoxin system</keyword>
<organism evidence="3 4">
    <name type="scientific">Pseudomonas triticicola</name>
    <dbReference type="NCBI Taxonomy" id="2842345"/>
    <lineage>
        <taxon>Bacteria</taxon>
        <taxon>Pseudomonadati</taxon>
        <taxon>Pseudomonadota</taxon>
        <taxon>Gammaproteobacteria</taxon>
        <taxon>Pseudomonadales</taxon>
        <taxon>Pseudomonadaceae</taxon>
        <taxon>Pseudomonas</taxon>
    </lineage>
</organism>
<comment type="caution">
    <text evidence="3">The sequence shown here is derived from an EMBL/GenBank/DDBJ whole genome shotgun (WGS) entry which is preliminary data.</text>
</comment>
<proteinExistence type="inferred from homology"/>
<evidence type="ECO:0000313" key="4">
    <source>
        <dbReference type="Proteomes" id="UP001048763"/>
    </source>
</evidence>
<dbReference type="EMBL" id="JAHSTX010000001">
    <property type="protein sequence ID" value="MBV4545607.1"/>
    <property type="molecule type" value="Genomic_DNA"/>
</dbReference>
<evidence type="ECO:0000313" key="3">
    <source>
        <dbReference type="EMBL" id="MBV4545607.1"/>
    </source>
</evidence>
<evidence type="ECO:0000256" key="2">
    <source>
        <dbReference type="ARBA" id="ARBA00022649"/>
    </source>
</evidence>
<dbReference type="InterPro" id="IPR007712">
    <property type="entry name" value="RelE/ParE_toxin"/>
</dbReference>
<comment type="similarity">
    <text evidence="1">Belongs to the RelE toxin family.</text>
</comment>
<dbReference type="NCBIfam" id="TIGR02385">
    <property type="entry name" value="RelE_StbE"/>
    <property type="match status" value="1"/>
</dbReference>
<evidence type="ECO:0000256" key="1">
    <source>
        <dbReference type="ARBA" id="ARBA00006226"/>
    </source>
</evidence>
<name>A0ABS6RHA7_9PSED</name>
<dbReference type="Pfam" id="PF05016">
    <property type="entry name" value="ParE_toxin"/>
    <property type="match status" value="1"/>
</dbReference>